<comment type="caution">
    <text evidence="1">The sequence shown here is derived from an EMBL/GenBank/DDBJ whole genome shotgun (WGS) entry which is preliminary data.</text>
</comment>
<proteinExistence type="predicted"/>
<accession>A0ABV8EX54</accession>
<evidence type="ECO:0000313" key="1">
    <source>
        <dbReference type="EMBL" id="MFC3980967.1"/>
    </source>
</evidence>
<gene>
    <name evidence="1" type="ORF">ACFOYY_12595</name>
</gene>
<sequence>MFAVLVAVLAGAFISVLLVVVVLSATRGSRARRPQRPVSTGPHRHVNRVLSPLGLASLLQRGHRRSRTRAAGPGAG</sequence>
<reference evidence="2" key="1">
    <citation type="journal article" date="2019" name="Int. J. Syst. Evol. Microbiol.">
        <title>The Global Catalogue of Microorganisms (GCM) 10K type strain sequencing project: providing services to taxonomists for standard genome sequencing and annotation.</title>
        <authorList>
            <consortium name="The Broad Institute Genomics Platform"/>
            <consortium name="The Broad Institute Genome Sequencing Center for Infectious Disease"/>
            <person name="Wu L."/>
            <person name="Ma J."/>
        </authorList>
    </citation>
    <scope>NUCLEOTIDE SEQUENCE [LARGE SCALE GENOMIC DNA]</scope>
    <source>
        <strain evidence="2">TBRC 7912</strain>
    </source>
</reference>
<protein>
    <submittedName>
        <fullName evidence="1">Uncharacterized protein</fullName>
    </submittedName>
</protein>
<dbReference type="EMBL" id="JBHSBC010000012">
    <property type="protein sequence ID" value="MFC3980967.1"/>
    <property type="molecule type" value="Genomic_DNA"/>
</dbReference>
<evidence type="ECO:0000313" key="2">
    <source>
        <dbReference type="Proteomes" id="UP001595698"/>
    </source>
</evidence>
<organism evidence="1 2">
    <name type="scientific">Streptosporangium jomthongense</name>
    <dbReference type="NCBI Taxonomy" id="1193683"/>
    <lineage>
        <taxon>Bacteria</taxon>
        <taxon>Bacillati</taxon>
        <taxon>Actinomycetota</taxon>
        <taxon>Actinomycetes</taxon>
        <taxon>Streptosporangiales</taxon>
        <taxon>Streptosporangiaceae</taxon>
        <taxon>Streptosporangium</taxon>
    </lineage>
</organism>
<keyword evidence="2" id="KW-1185">Reference proteome</keyword>
<dbReference type="RefSeq" id="WP_352009211.1">
    <property type="nucleotide sequence ID" value="NZ_JBHSBC010000012.1"/>
</dbReference>
<name>A0ABV8EX54_9ACTN</name>
<dbReference type="Proteomes" id="UP001595698">
    <property type="component" value="Unassembled WGS sequence"/>
</dbReference>